<dbReference type="Proteomes" id="UP000298030">
    <property type="component" value="Unassembled WGS sequence"/>
</dbReference>
<keyword evidence="2" id="KW-1185">Reference proteome</keyword>
<comment type="caution">
    <text evidence="1">The sequence shown here is derived from an EMBL/GenBank/DDBJ whole genome shotgun (WGS) entry which is preliminary data.</text>
</comment>
<name>A0A4Y7TJ88_COPMI</name>
<organism evidence="1 2">
    <name type="scientific">Coprinellus micaceus</name>
    <name type="common">Glistening ink-cap mushroom</name>
    <name type="synonym">Coprinus micaceus</name>
    <dbReference type="NCBI Taxonomy" id="71717"/>
    <lineage>
        <taxon>Eukaryota</taxon>
        <taxon>Fungi</taxon>
        <taxon>Dikarya</taxon>
        <taxon>Basidiomycota</taxon>
        <taxon>Agaricomycotina</taxon>
        <taxon>Agaricomycetes</taxon>
        <taxon>Agaricomycetidae</taxon>
        <taxon>Agaricales</taxon>
        <taxon>Agaricineae</taxon>
        <taxon>Psathyrellaceae</taxon>
        <taxon>Coprinellus</taxon>
    </lineage>
</organism>
<reference evidence="1 2" key="1">
    <citation type="journal article" date="2019" name="Nat. Ecol. Evol.">
        <title>Megaphylogeny resolves global patterns of mushroom evolution.</title>
        <authorList>
            <person name="Varga T."/>
            <person name="Krizsan K."/>
            <person name="Foldi C."/>
            <person name="Dima B."/>
            <person name="Sanchez-Garcia M."/>
            <person name="Sanchez-Ramirez S."/>
            <person name="Szollosi G.J."/>
            <person name="Szarkandi J.G."/>
            <person name="Papp V."/>
            <person name="Albert L."/>
            <person name="Andreopoulos W."/>
            <person name="Angelini C."/>
            <person name="Antonin V."/>
            <person name="Barry K.W."/>
            <person name="Bougher N.L."/>
            <person name="Buchanan P."/>
            <person name="Buyck B."/>
            <person name="Bense V."/>
            <person name="Catcheside P."/>
            <person name="Chovatia M."/>
            <person name="Cooper J."/>
            <person name="Damon W."/>
            <person name="Desjardin D."/>
            <person name="Finy P."/>
            <person name="Geml J."/>
            <person name="Haridas S."/>
            <person name="Hughes K."/>
            <person name="Justo A."/>
            <person name="Karasinski D."/>
            <person name="Kautmanova I."/>
            <person name="Kiss B."/>
            <person name="Kocsube S."/>
            <person name="Kotiranta H."/>
            <person name="LaButti K.M."/>
            <person name="Lechner B.E."/>
            <person name="Liimatainen K."/>
            <person name="Lipzen A."/>
            <person name="Lukacs Z."/>
            <person name="Mihaltcheva S."/>
            <person name="Morgado L.N."/>
            <person name="Niskanen T."/>
            <person name="Noordeloos M.E."/>
            <person name="Ohm R.A."/>
            <person name="Ortiz-Santana B."/>
            <person name="Ovrebo C."/>
            <person name="Racz N."/>
            <person name="Riley R."/>
            <person name="Savchenko A."/>
            <person name="Shiryaev A."/>
            <person name="Soop K."/>
            <person name="Spirin V."/>
            <person name="Szebenyi C."/>
            <person name="Tomsovsky M."/>
            <person name="Tulloss R.E."/>
            <person name="Uehling J."/>
            <person name="Grigoriev I.V."/>
            <person name="Vagvolgyi C."/>
            <person name="Papp T."/>
            <person name="Martin F.M."/>
            <person name="Miettinen O."/>
            <person name="Hibbett D.S."/>
            <person name="Nagy L.G."/>
        </authorList>
    </citation>
    <scope>NUCLEOTIDE SEQUENCE [LARGE SCALE GENOMIC DNA]</scope>
    <source>
        <strain evidence="1 2">FP101781</strain>
    </source>
</reference>
<accession>A0A4Y7TJ88</accession>
<dbReference type="EMBL" id="QPFP01000010">
    <property type="protein sequence ID" value="TEB34220.1"/>
    <property type="molecule type" value="Genomic_DNA"/>
</dbReference>
<dbReference type="AlphaFoldDB" id="A0A4Y7TJ88"/>
<proteinExistence type="predicted"/>
<sequence length="76" mass="8331">LSLQQRLPVRLRTHYSSLPRFSRSGYGVHPTTTLADRPSSPSLPCSTAPNIVILPAPSVLGPREPPGGYDPKIRIW</sequence>
<evidence type="ECO:0000313" key="2">
    <source>
        <dbReference type="Proteomes" id="UP000298030"/>
    </source>
</evidence>
<gene>
    <name evidence="1" type="ORF">FA13DRAFT_1772731</name>
</gene>
<evidence type="ECO:0000313" key="1">
    <source>
        <dbReference type="EMBL" id="TEB34220.1"/>
    </source>
</evidence>
<protein>
    <submittedName>
        <fullName evidence="1">Uncharacterized protein</fullName>
    </submittedName>
</protein>
<feature type="non-terminal residue" evidence="1">
    <location>
        <position position="1"/>
    </location>
</feature>